<dbReference type="PANTHER" id="PTHR43076:SF1">
    <property type="entry name" value="LIPOYL SYNTHASE 2"/>
    <property type="match status" value="1"/>
</dbReference>
<keyword evidence="2" id="KW-0004">4Fe-4S</keyword>
<name>A0A7V8NXC5_9BACT</name>
<dbReference type="InterPro" id="IPR058240">
    <property type="entry name" value="rSAM_sf"/>
</dbReference>
<dbReference type="SUPFAM" id="SSF102114">
    <property type="entry name" value="Radical SAM enzymes"/>
    <property type="match status" value="1"/>
</dbReference>
<comment type="caution">
    <text evidence="4">The sequence shown here is derived from an EMBL/GenBank/DDBJ whole genome shotgun (WGS) entry which is preliminary data.</text>
</comment>
<proteinExistence type="predicted"/>
<evidence type="ECO:0000313" key="5">
    <source>
        <dbReference type="Proteomes" id="UP000567293"/>
    </source>
</evidence>
<dbReference type="Pfam" id="PF19288">
    <property type="entry name" value="CofH_C"/>
    <property type="match status" value="1"/>
</dbReference>
<dbReference type="Gene3D" id="3.20.20.70">
    <property type="entry name" value="Aldolase class I"/>
    <property type="match status" value="1"/>
</dbReference>
<evidence type="ECO:0000259" key="3">
    <source>
        <dbReference type="Pfam" id="PF19288"/>
    </source>
</evidence>
<dbReference type="Proteomes" id="UP000567293">
    <property type="component" value="Unassembled WGS sequence"/>
</dbReference>
<accession>A0A7V8NXC5</accession>
<reference evidence="4" key="1">
    <citation type="submission" date="2020-06" db="EMBL/GenBank/DDBJ databases">
        <title>Legume-microbial interactions unlock mineral nutrients during tropical forest succession.</title>
        <authorList>
            <person name="Epihov D.Z."/>
        </authorList>
    </citation>
    <scope>NUCLEOTIDE SEQUENCE [LARGE SCALE GENOMIC DNA]</scope>
    <source>
        <strain evidence="4">Pan2503</strain>
    </source>
</reference>
<keyword evidence="2" id="KW-0411">Iron-sulfur</keyword>
<dbReference type="InterPro" id="IPR034405">
    <property type="entry name" value="F420"/>
</dbReference>
<dbReference type="InterPro" id="IPR045567">
    <property type="entry name" value="CofH/MnqC-like_C"/>
</dbReference>
<dbReference type="InterPro" id="IPR013785">
    <property type="entry name" value="Aldolase_TIM"/>
</dbReference>
<dbReference type="GO" id="GO:0051539">
    <property type="term" value="F:4 iron, 4 sulfur cluster binding"/>
    <property type="evidence" value="ECO:0007669"/>
    <property type="project" value="UniProtKB-KW"/>
</dbReference>
<dbReference type="PANTHER" id="PTHR43076">
    <property type="entry name" value="FO SYNTHASE (COFH)"/>
    <property type="match status" value="1"/>
</dbReference>
<dbReference type="GO" id="GO:0044689">
    <property type="term" value="F:7,8-didemethyl-8-hydroxy-5-deazariboflavin synthase activity"/>
    <property type="evidence" value="ECO:0007669"/>
    <property type="project" value="TreeGrafter"/>
</dbReference>
<evidence type="ECO:0000256" key="1">
    <source>
        <dbReference type="ARBA" id="ARBA00001966"/>
    </source>
</evidence>
<evidence type="ECO:0000313" key="4">
    <source>
        <dbReference type="EMBL" id="MBA0089240.1"/>
    </source>
</evidence>
<keyword evidence="2" id="KW-0408">Iron</keyword>
<comment type="cofactor">
    <cofactor evidence="1">
        <name>[4Fe-4S] cluster</name>
        <dbReference type="ChEBI" id="CHEBI:49883"/>
    </cofactor>
</comment>
<dbReference type="AlphaFoldDB" id="A0A7V8NXC5"/>
<keyword evidence="5" id="KW-1185">Reference proteome</keyword>
<evidence type="ECO:0000256" key="2">
    <source>
        <dbReference type="ARBA" id="ARBA00022485"/>
    </source>
</evidence>
<dbReference type="EMBL" id="JACDQQ010002892">
    <property type="protein sequence ID" value="MBA0089240.1"/>
    <property type="molecule type" value="Genomic_DNA"/>
</dbReference>
<feature type="domain" description="CofH/MqnC-like C-terminal" evidence="3">
    <location>
        <begin position="7"/>
        <end position="100"/>
    </location>
</feature>
<gene>
    <name evidence="4" type="ORF">HRJ53_29980</name>
</gene>
<keyword evidence="2" id="KW-0479">Metal-binding</keyword>
<sequence>MHSSFVSGFTEFVPLSFIAAEAPMYKESLVPGIAASMPDEEVLRMYAVSRLMLHPWIANIQASWVKQGPRLAQRCLQAGANDFGGTLMNESISTSAGAPHGQFLHPAATYRTLRSFEQEPAEAEPSWIHDRFGSYGQLIASQEFRFRDRHEGCR</sequence>
<protein>
    <recommendedName>
        <fullName evidence="3">CofH/MqnC-like C-terminal domain-containing protein</fullName>
    </recommendedName>
</protein>
<organism evidence="4 5">
    <name type="scientific">Candidatus Acidiferrum panamense</name>
    <dbReference type="NCBI Taxonomy" id="2741543"/>
    <lineage>
        <taxon>Bacteria</taxon>
        <taxon>Pseudomonadati</taxon>
        <taxon>Acidobacteriota</taxon>
        <taxon>Terriglobia</taxon>
        <taxon>Candidatus Acidiferrales</taxon>
        <taxon>Candidatus Acidiferrum</taxon>
    </lineage>
</organism>